<gene>
    <name evidence="1" type="ORF">HAX54_028423</name>
</gene>
<name>A0ABS8V6E5_DATST</name>
<sequence>IDKFCSGLIGLLTRLGHRCGGHLTLPRSRRGGVLLQNAECCINASYEDEDHLFCKGNISRKVWKHFSQIMGINFDQEDKLQ</sequence>
<comment type="caution">
    <text evidence="1">The sequence shown here is derived from an EMBL/GenBank/DDBJ whole genome shotgun (WGS) entry which is preliminary data.</text>
</comment>
<reference evidence="1 2" key="1">
    <citation type="journal article" date="2021" name="BMC Genomics">
        <title>Datura genome reveals duplications of psychoactive alkaloid biosynthetic genes and high mutation rate following tissue culture.</title>
        <authorList>
            <person name="Rajewski A."/>
            <person name="Carter-House D."/>
            <person name="Stajich J."/>
            <person name="Litt A."/>
        </authorList>
    </citation>
    <scope>NUCLEOTIDE SEQUENCE [LARGE SCALE GENOMIC DNA]</scope>
    <source>
        <strain evidence="1">AR-01</strain>
    </source>
</reference>
<evidence type="ECO:0000313" key="1">
    <source>
        <dbReference type="EMBL" id="MCD9641937.1"/>
    </source>
</evidence>
<evidence type="ECO:0000313" key="2">
    <source>
        <dbReference type="Proteomes" id="UP000823775"/>
    </source>
</evidence>
<dbReference type="Proteomes" id="UP000823775">
    <property type="component" value="Unassembled WGS sequence"/>
</dbReference>
<proteinExistence type="predicted"/>
<feature type="non-terminal residue" evidence="1">
    <location>
        <position position="1"/>
    </location>
</feature>
<dbReference type="EMBL" id="JACEIK010003494">
    <property type="protein sequence ID" value="MCD9641937.1"/>
    <property type="molecule type" value="Genomic_DNA"/>
</dbReference>
<accession>A0ABS8V6E5</accession>
<organism evidence="1 2">
    <name type="scientific">Datura stramonium</name>
    <name type="common">Jimsonweed</name>
    <name type="synonym">Common thornapple</name>
    <dbReference type="NCBI Taxonomy" id="4076"/>
    <lineage>
        <taxon>Eukaryota</taxon>
        <taxon>Viridiplantae</taxon>
        <taxon>Streptophyta</taxon>
        <taxon>Embryophyta</taxon>
        <taxon>Tracheophyta</taxon>
        <taxon>Spermatophyta</taxon>
        <taxon>Magnoliopsida</taxon>
        <taxon>eudicotyledons</taxon>
        <taxon>Gunneridae</taxon>
        <taxon>Pentapetalae</taxon>
        <taxon>asterids</taxon>
        <taxon>lamiids</taxon>
        <taxon>Solanales</taxon>
        <taxon>Solanaceae</taxon>
        <taxon>Solanoideae</taxon>
        <taxon>Datureae</taxon>
        <taxon>Datura</taxon>
    </lineage>
</organism>
<keyword evidence="2" id="KW-1185">Reference proteome</keyword>
<protein>
    <submittedName>
        <fullName evidence="1">Uncharacterized protein</fullName>
    </submittedName>
</protein>